<dbReference type="InterPro" id="IPR027417">
    <property type="entry name" value="P-loop_NTPase"/>
</dbReference>
<evidence type="ECO:0000313" key="2">
    <source>
        <dbReference type="Proteomes" id="UP000565441"/>
    </source>
</evidence>
<evidence type="ECO:0008006" key="3">
    <source>
        <dbReference type="Google" id="ProtNLM"/>
    </source>
</evidence>
<gene>
    <name evidence="1" type="ORF">D9615_007008</name>
</gene>
<dbReference type="SUPFAM" id="SSF52540">
    <property type="entry name" value="P-loop containing nucleoside triphosphate hydrolases"/>
    <property type="match status" value="1"/>
</dbReference>
<comment type="caution">
    <text evidence="1">The sequence shown here is derived from an EMBL/GenBank/DDBJ whole genome shotgun (WGS) entry which is preliminary data.</text>
</comment>
<accession>A0A8H5H8M2</accession>
<organism evidence="1 2">
    <name type="scientific">Tricholomella constricta</name>
    <dbReference type="NCBI Taxonomy" id="117010"/>
    <lineage>
        <taxon>Eukaryota</taxon>
        <taxon>Fungi</taxon>
        <taxon>Dikarya</taxon>
        <taxon>Basidiomycota</taxon>
        <taxon>Agaricomycotina</taxon>
        <taxon>Agaricomycetes</taxon>
        <taxon>Agaricomycetidae</taxon>
        <taxon>Agaricales</taxon>
        <taxon>Tricholomatineae</taxon>
        <taxon>Lyophyllaceae</taxon>
        <taxon>Tricholomella</taxon>
    </lineage>
</organism>
<dbReference type="Gene3D" id="3.40.50.300">
    <property type="entry name" value="P-loop containing nucleotide triphosphate hydrolases"/>
    <property type="match status" value="1"/>
</dbReference>
<evidence type="ECO:0000313" key="1">
    <source>
        <dbReference type="EMBL" id="KAF5378748.1"/>
    </source>
</evidence>
<proteinExistence type="predicted"/>
<keyword evidence="2" id="KW-1185">Reference proteome</keyword>
<name>A0A8H5H8M2_9AGAR</name>
<dbReference type="CDD" id="cd00882">
    <property type="entry name" value="Ras_like_GTPase"/>
    <property type="match status" value="1"/>
</dbReference>
<dbReference type="Proteomes" id="UP000565441">
    <property type="component" value="Unassembled WGS sequence"/>
</dbReference>
<dbReference type="AlphaFoldDB" id="A0A8H5H8M2"/>
<dbReference type="OrthoDB" id="59699at2759"/>
<sequence length="281" mass="31479">MSTDNTMTGAALSPEDLEEVRLYAGKFRILIIGRANAGKTTILQKVCKTNELPEVFDYAGYEVDQAGILDPSARRGMHDINHRLVFKSNPAFVFHDSRGFESGGVDELEAVKEFIAERAKHEELGDQLHAIWYCLPMDNSRPITRAEEIFFNEVGTGRVPVILIFTKFDGFVKSKFAEILDQVSDWSQAPAIALKEAIADFEKLQPSLAIYKYKYPPKKHVRLQDMDQPEASCQELIEQTSAALDNRALAQILIATQQNSAILSTAWAMGKLTLNYSLHIV</sequence>
<reference evidence="1 2" key="1">
    <citation type="journal article" date="2020" name="ISME J.">
        <title>Uncovering the hidden diversity of litter-decomposition mechanisms in mushroom-forming fungi.</title>
        <authorList>
            <person name="Floudas D."/>
            <person name="Bentzer J."/>
            <person name="Ahren D."/>
            <person name="Johansson T."/>
            <person name="Persson P."/>
            <person name="Tunlid A."/>
        </authorList>
    </citation>
    <scope>NUCLEOTIDE SEQUENCE [LARGE SCALE GENOMIC DNA]</scope>
    <source>
        <strain evidence="1 2">CBS 661.87</strain>
    </source>
</reference>
<dbReference type="EMBL" id="JAACJP010000018">
    <property type="protein sequence ID" value="KAF5378748.1"/>
    <property type="molecule type" value="Genomic_DNA"/>
</dbReference>
<protein>
    <recommendedName>
        <fullName evidence="3">G domain-containing protein</fullName>
    </recommendedName>
</protein>